<dbReference type="Proteomes" id="UP000596387">
    <property type="component" value="Plasmid p-SCP1"/>
</dbReference>
<proteinExistence type="predicted"/>
<evidence type="ECO:0000313" key="3">
    <source>
        <dbReference type="EMBL" id="QRF68690.1"/>
    </source>
</evidence>
<keyword evidence="3" id="KW-0614">Plasmid</keyword>
<dbReference type="PANTHER" id="PTHR33678">
    <property type="entry name" value="BLL1576 PROTEIN"/>
    <property type="match status" value="1"/>
</dbReference>
<dbReference type="EMBL" id="CP047167">
    <property type="protein sequence ID" value="QRF68690.1"/>
    <property type="molecule type" value="Genomic_DNA"/>
</dbReference>
<keyword evidence="4" id="KW-1185">Reference proteome</keyword>
<evidence type="ECO:0000313" key="4">
    <source>
        <dbReference type="Proteomes" id="UP000596387"/>
    </source>
</evidence>
<gene>
    <name evidence="3" type="ORF">GQA70_19820</name>
</gene>
<protein>
    <submittedName>
        <fullName evidence="3">Transposase</fullName>
    </submittedName>
</protein>
<evidence type="ECO:0000259" key="2">
    <source>
        <dbReference type="Pfam" id="PF03050"/>
    </source>
</evidence>
<dbReference type="PANTHER" id="PTHR33678:SF1">
    <property type="entry name" value="BLL1576 PROTEIN"/>
    <property type="match status" value="1"/>
</dbReference>
<feature type="region of interest" description="Disordered" evidence="1">
    <location>
        <begin position="12"/>
        <end position="32"/>
    </location>
</feature>
<feature type="domain" description="Transposase IS66 central" evidence="2">
    <location>
        <begin position="2"/>
        <end position="88"/>
    </location>
</feature>
<organism evidence="3 4">
    <name type="scientific">Ponticoccus alexandrii</name>
    <dbReference type="NCBI Taxonomy" id="1943633"/>
    <lineage>
        <taxon>Bacteria</taxon>
        <taxon>Pseudomonadati</taxon>
        <taxon>Pseudomonadota</taxon>
        <taxon>Alphaproteobacteria</taxon>
        <taxon>Rhodobacterales</taxon>
        <taxon>Roseobacteraceae</taxon>
        <taxon>Ponticoccus</taxon>
    </lineage>
</organism>
<geneLocation type="plasmid" evidence="3 4">
    <name>p-SCP1</name>
</geneLocation>
<dbReference type="InterPro" id="IPR004291">
    <property type="entry name" value="Transposase_IS66_central"/>
</dbReference>
<dbReference type="Pfam" id="PF03050">
    <property type="entry name" value="DDE_Tnp_IS66"/>
    <property type="match status" value="1"/>
</dbReference>
<accession>A0ABX7FDN9</accession>
<evidence type="ECO:0000256" key="1">
    <source>
        <dbReference type="SAM" id="MobiDB-lite"/>
    </source>
</evidence>
<name>A0ABX7FDN9_9RHOB</name>
<reference evidence="3 4" key="1">
    <citation type="submission" date="2019-12" db="EMBL/GenBank/DDBJ databases">
        <title>Complete Genome Sequence of a Quorum-Sensing Bacterium,Rhodobacteraceae bacterium C31, Isolated from a marine microalgae symbiotic bacteria.</title>
        <authorList>
            <person name="Zhang Y."/>
        </authorList>
    </citation>
    <scope>NUCLEOTIDE SEQUENCE [LARGE SCALE GENOMIC DNA]</scope>
    <source>
        <strain evidence="3 4">C31</strain>
        <plasmid evidence="3 4">p-SCP1</plasmid>
    </source>
</reference>
<sequence length="88" mass="9743">MRPIGDHLRESLKGADRAFMGETRPPVLDPGRRKTKTGDFWAIVSDDRGHGGTSPPVVMFHYAPGRGAVHGLRFLDGYRGQFVQCDGY</sequence>
<dbReference type="InterPro" id="IPR052344">
    <property type="entry name" value="Transposase-related"/>
</dbReference>